<accession>A0ABD0K1X9</accession>
<dbReference type="Proteomes" id="UP001519460">
    <property type="component" value="Unassembled WGS sequence"/>
</dbReference>
<sequence length="67" mass="7464">LSYFVPSLSEKYVAKATVQAVLSDRGQVLLPRFMYLLCWLNSIMPVSVCEIINKALGADRAMTTIVK</sequence>
<protein>
    <submittedName>
        <fullName evidence="1">Uncharacterized protein</fullName>
    </submittedName>
</protein>
<evidence type="ECO:0000313" key="2">
    <source>
        <dbReference type="Proteomes" id="UP001519460"/>
    </source>
</evidence>
<reference evidence="1 2" key="1">
    <citation type="journal article" date="2023" name="Sci. Data">
        <title>Genome assembly of the Korean intertidal mud-creeper Batillaria attramentaria.</title>
        <authorList>
            <person name="Patra A.K."/>
            <person name="Ho P.T."/>
            <person name="Jun S."/>
            <person name="Lee S.J."/>
            <person name="Kim Y."/>
            <person name="Won Y.J."/>
        </authorList>
    </citation>
    <scope>NUCLEOTIDE SEQUENCE [LARGE SCALE GENOMIC DNA]</scope>
    <source>
        <strain evidence="1">Wonlab-2016</strain>
    </source>
</reference>
<dbReference type="AlphaFoldDB" id="A0ABD0K1X9"/>
<comment type="caution">
    <text evidence="1">The sequence shown here is derived from an EMBL/GenBank/DDBJ whole genome shotgun (WGS) entry which is preliminary data.</text>
</comment>
<name>A0ABD0K1X9_9CAEN</name>
<gene>
    <name evidence="1" type="ORF">BaRGS_00027939</name>
</gene>
<proteinExistence type="predicted"/>
<dbReference type="EMBL" id="JACVVK020000273">
    <property type="protein sequence ID" value="KAK7480853.1"/>
    <property type="molecule type" value="Genomic_DNA"/>
</dbReference>
<feature type="non-terminal residue" evidence="1">
    <location>
        <position position="1"/>
    </location>
</feature>
<keyword evidence="2" id="KW-1185">Reference proteome</keyword>
<organism evidence="1 2">
    <name type="scientific">Batillaria attramentaria</name>
    <dbReference type="NCBI Taxonomy" id="370345"/>
    <lineage>
        <taxon>Eukaryota</taxon>
        <taxon>Metazoa</taxon>
        <taxon>Spiralia</taxon>
        <taxon>Lophotrochozoa</taxon>
        <taxon>Mollusca</taxon>
        <taxon>Gastropoda</taxon>
        <taxon>Caenogastropoda</taxon>
        <taxon>Sorbeoconcha</taxon>
        <taxon>Cerithioidea</taxon>
        <taxon>Batillariidae</taxon>
        <taxon>Batillaria</taxon>
    </lineage>
</organism>
<evidence type="ECO:0000313" key="1">
    <source>
        <dbReference type="EMBL" id="KAK7480853.1"/>
    </source>
</evidence>